<dbReference type="InterPro" id="IPR016181">
    <property type="entry name" value="Acyl_CoA_acyltransferase"/>
</dbReference>
<dbReference type="Proteomes" id="UP000220828">
    <property type="component" value="Unassembled WGS sequence"/>
</dbReference>
<dbReference type="SUPFAM" id="SSF55729">
    <property type="entry name" value="Acyl-CoA N-acyltransferases (Nat)"/>
    <property type="match status" value="1"/>
</dbReference>
<dbReference type="EMBL" id="PCMW01000055">
    <property type="protein sequence ID" value="PDS23736.1"/>
    <property type="molecule type" value="Genomic_DNA"/>
</dbReference>
<evidence type="ECO:0000313" key="2">
    <source>
        <dbReference type="Proteomes" id="UP000220828"/>
    </source>
</evidence>
<gene>
    <name evidence="1" type="ORF">B0A77_10165</name>
</gene>
<dbReference type="Gene3D" id="3.40.630.30">
    <property type="match status" value="1"/>
</dbReference>
<name>A0A2H3KHQ5_9FLAO</name>
<reference evidence="1 2" key="1">
    <citation type="submission" date="2017-09" db="EMBL/GenBank/DDBJ databases">
        <title>Whole genomes of Flavobacteriaceae.</title>
        <authorList>
            <person name="Stine C."/>
            <person name="Li C."/>
            <person name="Tadesse D."/>
        </authorList>
    </citation>
    <scope>NUCLEOTIDE SEQUENCE [LARGE SCALE GENOMIC DNA]</scope>
    <source>
        <strain evidence="1 2">ATCC 35036</strain>
    </source>
</reference>
<protein>
    <recommendedName>
        <fullName evidence="3">N-acetyltransferase domain-containing protein</fullName>
    </recommendedName>
</protein>
<comment type="caution">
    <text evidence="1">The sequence shown here is derived from an EMBL/GenBank/DDBJ whole genome shotgun (WGS) entry which is preliminary data.</text>
</comment>
<evidence type="ECO:0000313" key="1">
    <source>
        <dbReference type="EMBL" id="PDS23736.1"/>
    </source>
</evidence>
<organism evidence="1 2">
    <name type="scientific">Flavobacterium branchiophilum</name>
    <dbReference type="NCBI Taxonomy" id="55197"/>
    <lineage>
        <taxon>Bacteria</taxon>
        <taxon>Pseudomonadati</taxon>
        <taxon>Bacteroidota</taxon>
        <taxon>Flavobacteriia</taxon>
        <taxon>Flavobacteriales</taxon>
        <taxon>Flavobacteriaceae</taxon>
        <taxon>Flavobacterium</taxon>
    </lineage>
</organism>
<evidence type="ECO:0008006" key="3">
    <source>
        <dbReference type="Google" id="ProtNLM"/>
    </source>
</evidence>
<dbReference type="CDD" id="cd04301">
    <property type="entry name" value="NAT_SF"/>
    <property type="match status" value="1"/>
</dbReference>
<proteinExistence type="predicted"/>
<dbReference type="AlphaFoldDB" id="A0A2H3KHQ5"/>
<sequence length="39" mass="4766">MLYVLPRFQRQGVATQLFVAIEQIIPNIHIKYIWYNFIK</sequence>
<accession>A0A2H3KHQ5</accession>